<evidence type="ECO:0000256" key="2">
    <source>
        <dbReference type="ARBA" id="ARBA00022723"/>
    </source>
</evidence>
<keyword evidence="4" id="KW-0411">Iron-sulfur</keyword>
<dbReference type="PANTHER" id="PTHR11228">
    <property type="entry name" value="RADICAL SAM DOMAIN PROTEIN"/>
    <property type="match status" value="1"/>
</dbReference>
<dbReference type="EMBL" id="AORV01000031">
    <property type="protein sequence ID" value="EMS72001.1"/>
    <property type="molecule type" value="Genomic_DNA"/>
</dbReference>
<dbReference type="CDD" id="cd21109">
    <property type="entry name" value="SPASM"/>
    <property type="match status" value="1"/>
</dbReference>
<dbReference type="GO" id="GO:0046872">
    <property type="term" value="F:metal ion binding"/>
    <property type="evidence" value="ECO:0007669"/>
    <property type="project" value="UniProtKB-KW"/>
</dbReference>
<keyword evidence="2" id="KW-0479">Metal-binding</keyword>
<dbReference type="SFLD" id="SFLDG01067">
    <property type="entry name" value="SPASM/twitch_domain_containing"/>
    <property type="match status" value="1"/>
</dbReference>
<dbReference type="GO" id="GO:0051536">
    <property type="term" value="F:iron-sulfur cluster binding"/>
    <property type="evidence" value="ECO:0007669"/>
    <property type="project" value="UniProtKB-KW"/>
</dbReference>
<evidence type="ECO:0000256" key="1">
    <source>
        <dbReference type="ARBA" id="ARBA00022691"/>
    </source>
</evidence>
<comment type="caution">
    <text evidence="6">The sequence shown here is derived from an EMBL/GenBank/DDBJ whole genome shotgun (WGS) entry which is preliminary data.</text>
</comment>
<dbReference type="Gene3D" id="3.20.20.70">
    <property type="entry name" value="Aldolase class I"/>
    <property type="match status" value="1"/>
</dbReference>
<dbReference type="Pfam" id="PF13186">
    <property type="entry name" value="SPASM"/>
    <property type="match status" value="1"/>
</dbReference>
<dbReference type="InterPro" id="IPR023885">
    <property type="entry name" value="4Fe4S-binding_SPASM_dom"/>
</dbReference>
<dbReference type="STRING" id="1195236.CTER_2032"/>
<dbReference type="InterPro" id="IPR013785">
    <property type="entry name" value="Aldolase_TIM"/>
</dbReference>
<dbReference type="InterPro" id="IPR007197">
    <property type="entry name" value="rSAM"/>
</dbReference>
<reference evidence="6 7" key="1">
    <citation type="journal article" date="2013" name="Genome Announc.">
        <title>Draft Genome Sequence of the Cellulolytic, Mesophilic, Anaerobic Bacterium Clostridium termitidis Strain CT1112 (DSM 5398).</title>
        <authorList>
            <person name="Lal S."/>
            <person name="Ramachandran U."/>
            <person name="Zhang X."/>
            <person name="Munir R."/>
            <person name="Sparling R."/>
            <person name="Levin D.B."/>
        </authorList>
    </citation>
    <scope>NUCLEOTIDE SEQUENCE [LARGE SCALE GENOMIC DNA]</scope>
    <source>
        <strain evidence="6 7">CT1112</strain>
    </source>
</reference>
<evidence type="ECO:0000313" key="7">
    <source>
        <dbReference type="Proteomes" id="UP000014155"/>
    </source>
</evidence>
<dbReference type="SFLD" id="SFLDS00029">
    <property type="entry name" value="Radical_SAM"/>
    <property type="match status" value="1"/>
</dbReference>
<evidence type="ECO:0000256" key="4">
    <source>
        <dbReference type="ARBA" id="ARBA00023014"/>
    </source>
</evidence>
<dbReference type="eggNOG" id="COG0535">
    <property type="taxonomic scope" value="Bacteria"/>
</dbReference>
<dbReference type="Proteomes" id="UP000014155">
    <property type="component" value="Unassembled WGS sequence"/>
</dbReference>
<dbReference type="PANTHER" id="PTHR11228:SF7">
    <property type="entry name" value="PQQA PEPTIDE CYCLASE"/>
    <property type="match status" value="1"/>
</dbReference>
<keyword evidence="7" id="KW-1185">Reference proteome</keyword>
<dbReference type="RefSeq" id="WP_004625513.1">
    <property type="nucleotide sequence ID" value="NZ_AORV01000031.1"/>
</dbReference>
<sequence>MSKTINISDKSSVTILNGRLRNTYRILNHRGLMERKIQAYNQNKFVHEIGVIELHPTDRCDLQCFYCTYGSNNRMHTNNSTVQDFPYEMLEKVNRVNPKAIVFAGGGEPLIYNYKGKTFEDIVYYFKKSLPDTKLGLITNGTKIPSQDCIKELDWVRVSVDALDKDTFSALKGGVFEKRLQTIFQYALSPVQNIGIGFLYNRFNYKQIPYFIKEIYDIVMGELGEDYLRKINIQFRPTCPIESCMCPSDNYRDAILMTPDKQEWWKEMSQYIITTIKTLSKYKKMERFVREQTNVYEITKEKKEHSLDFNHCYVAMLRWTIRANGDIYPCVIKASNQNAIMGNLFTSSLKELFSMEQKIYTLQPEYCTGPDECCRIGGVSNEIAEKHRLTDLSVETDDYFF</sequence>
<name>S0FNQ5_RUMCE</name>
<dbReference type="AlphaFoldDB" id="S0FNQ5"/>
<proteinExistence type="predicted"/>
<dbReference type="PATRIC" id="fig|1195236.3.peg.2335"/>
<dbReference type="SUPFAM" id="SSF102114">
    <property type="entry name" value="Radical SAM enzymes"/>
    <property type="match status" value="1"/>
</dbReference>
<evidence type="ECO:0000256" key="3">
    <source>
        <dbReference type="ARBA" id="ARBA00023004"/>
    </source>
</evidence>
<dbReference type="GO" id="GO:0003824">
    <property type="term" value="F:catalytic activity"/>
    <property type="evidence" value="ECO:0007669"/>
    <property type="project" value="InterPro"/>
</dbReference>
<keyword evidence="3" id="KW-0408">Iron</keyword>
<protein>
    <submittedName>
        <fullName evidence="6">Putative Fe-S oxidoreductase</fullName>
    </submittedName>
</protein>
<feature type="domain" description="Radical SAM core" evidence="5">
    <location>
        <begin position="44"/>
        <end position="277"/>
    </location>
</feature>
<evidence type="ECO:0000259" key="5">
    <source>
        <dbReference type="PROSITE" id="PS51918"/>
    </source>
</evidence>
<dbReference type="Pfam" id="PF04055">
    <property type="entry name" value="Radical_SAM"/>
    <property type="match status" value="1"/>
</dbReference>
<gene>
    <name evidence="6" type="ORF">CTER_2032</name>
</gene>
<organism evidence="6 7">
    <name type="scientific">Ruminiclostridium cellobioparum subsp. termitidis CT1112</name>
    <dbReference type="NCBI Taxonomy" id="1195236"/>
    <lineage>
        <taxon>Bacteria</taxon>
        <taxon>Bacillati</taxon>
        <taxon>Bacillota</taxon>
        <taxon>Clostridia</taxon>
        <taxon>Eubacteriales</taxon>
        <taxon>Oscillospiraceae</taxon>
        <taxon>Ruminiclostridium</taxon>
    </lineage>
</organism>
<evidence type="ECO:0000313" key="6">
    <source>
        <dbReference type="EMBL" id="EMS72001.1"/>
    </source>
</evidence>
<dbReference type="PROSITE" id="PS51918">
    <property type="entry name" value="RADICAL_SAM"/>
    <property type="match status" value="1"/>
</dbReference>
<keyword evidence="1" id="KW-0949">S-adenosyl-L-methionine</keyword>
<dbReference type="InterPro" id="IPR058240">
    <property type="entry name" value="rSAM_sf"/>
</dbReference>
<accession>S0FNQ5</accession>
<dbReference type="InterPro" id="IPR050377">
    <property type="entry name" value="Radical_SAM_PqqE_MftC-like"/>
</dbReference>
<dbReference type="CDD" id="cd01335">
    <property type="entry name" value="Radical_SAM"/>
    <property type="match status" value="1"/>
</dbReference>